<comment type="caution">
    <text evidence="2">The sequence shown here is derived from an EMBL/GenBank/DDBJ whole genome shotgun (WGS) entry which is preliminary data.</text>
</comment>
<reference evidence="2" key="1">
    <citation type="submission" date="2023-02" db="EMBL/GenBank/DDBJ databases">
        <title>Genome of toxic invasive species Heracleum sosnowskyi carries increased number of genes despite the absence of recent whole-genome duplications.</title>
        <authorList>
            <person name="Schelkunov M."/>
            <person name="Shtratnikova V."/>
            <person name="Makarenko M."/>
            <person name="Klepikova A."/>
            <person name="Omelchenko D."/>
            <person name="Novikova G."/>
            <person name="Obukhova E."/>
            <person name="Bogdanov V."/>
            <person name="Penin A."/>
            <person name="Logacheva M."/>
        </authorList>
    </citation>
    <scope>NUCLEOTIDE SEQUENCE</scope>
    <source>
        <strain evidence="2">Hsosn_3</strain>
        <tissue evidence="2">Leaf</tissue>
    </source>
</reference>
<dbReference type="GO" id="GO:0003743">
    <property type="term" value="F:translation initiation factor activity"/>
    <property type="evidence" value="ECO:0007669"/>
    <property type="project" value="UniProtKB-KW"/>
</dbReference>
<gene>
    <name evidence="2" type="ORF">POM88_013955</name>
</gene>
<accession>A0AAD8IZI4</accession>
<dbReference type="Proteomes" id="UP001237642">
    <property type="component" value="Unassembled WGS sequence"/>
</dbReference>
<evidence type="ECO:0000313" key="2">
    <source>
        <dbReference type="EMBL" id="KAK1394899.1"/>
    </source>
</evidence>
<feature type="compositionally biased region" description="Basic and acidic residues" evidence="1">
    <location>
        <begin position="164"/>
        <end position="173"/>
    </location>
</feature>
<evidence type="ECO:0000313" key="3">
    <source>
        <dbReference type="Proteomes" id="UP001237642"/>
    </source>
</evidence>
<keyword evidence="2" id="KW-0396">Initiation factor</keyword>
<feature type="compositionally biased region" description="Basic and acidic residues" evidence="1">
    <location>
        <begin position="112"/>
        <end position="146"/>
    </location>
</feature>
<dbReference type="Pfam" id="PF06273">
    <property type="entry name" value="eIF-4B"/>
    <property type="match status" value="1"/>
</dbReference>
<evidence type="ECO:0000256" key="1">
    <source>
        <dbReference type="SAM" id="MobiDB-lite"/>
    </source>
</evidence>
<feature type="compositionally biased region" description="Basic and acidic residues" evidence="1">
    <location>
        <begin position="372"/>
        <end position="381"/>
    </location>
</feature>
<organism evidence="2 3">
    <name type="scientific">Heracleum sosnowskyi</name>
    <dbReference type="NCBI Taxonomy" id="360622"/>
    <lineage>
        <taxon>Eukaryota</taxon>
        <taxon>Viridiplantae</taxon>
        <taxon>Streptophyta</taxon>
        <taxon>Embryophyta</taxon>
        <taxon>Tracheophyta</taxon>
        <taxon>Spermatophyta</taxon>
        <taxon>Magnoliopsida</taxon>
        <taxon>eudicotyledons</taxon>
        <taxon>Gunneridae</taxon>
        <taxon>Pentapetalae</taxon>
        <taxon>asterids</taxon>
        <taxon>campanulids</taxon>
        <taxon>Apiales</taxon>
        <taxon>Apiaceae</taxon>
        <taxon>Apioideae</taxon>
        <taxon>apioid superclade</taxon>
        <taxon>Tordylieae</taxon>
        <taxon>Tordyliinae</taxon>
        <taxon>Heracleum</taxon>
    </lineage>
</organism>
<dbReference type="GO" id="GO:0003729">
    <property type="term" value="F:mRNA binding"/>
    <property type="evidence" value="ECO:0007669"/>
    <property type="project" value="TreeGrafter"/>
</dbReference>
<sequence>MAATVTSPWGNKPKSWALDAEEHEQELIEQHKSEDVAAAAPLADFPSLAAVANTKTKKKKPQAMNLAEFSTYDASKFRENKDVDVMNLPKGPRERSAEELEMNKGFRSWGVERSDRNDRKGGFDETRRGGFREREGKEFTVSRADETENWGAKKGTGSVGGGFERGERRERGGFFENSQSKADESDNWGANKSYVPSERKYERQKVGFETSGGADSDNWGKKKEEEGRKFGAFDSLRERRGGGFERDESWGKKREDVGGVRPKLNLQPRKVPIGDEVNGGVVKPKGSNPFGNARPREEVLKEKGQDWKEVDEKLESLKLKEKEAAGLSDGPGFGKRSFGSGNGLSGGNGDRAERSWRKPVDGDVRPQSAENARGENGHAEEAETSNSENCA</sequence>
<feature type="compositionally biased region" description="Basic and acidic residues" evidence="1">
    <location>
        <begin position="350"/>
        <end position="364"/>
    </location>
</feature>
<proteinExistence type="predicted"/>
<dbReference type="PANTHER" id="PTHR32091">
    <property type="entry name" value="EUKARYOTIC TRANSLATION INITIATION FACTOR 4B"/>
    <property type="match status" value="1"/>
</dbReference>
<dbReference type="PANTHER" id="PTHR32091:SF17">
    <property type="entry name" value="EUKARYOTIC TRANSLATION INITIATION FACTOR 4B3"/>
    <property type="match status" value="1"/>
</dbReference>
<keyword evidence="3" id="KW-1185">Reference proteome</keyword>
<reference evidence="2" key="2">
    <citation type="submission" date="2023-05" db="EMBL/GenBank/DDBJ databases">
        <authorList>
            <person name="Schelkunov M.I."/>
        </authorList>
    </citation>
    <scope>NUCLEOTIDE SEQUENCE</scope>
    <source>
        <strain evidence="2">Hsosn_3</strain>
        <tissue evidence="2">Leaf</tissue>
    </source>
</reference>
<protein>
    <submittedName>
        <fullName evidence="2">Eukaryotic translation initiation factor 4B3</fullName>
    </submittedName>
</protein>
<dbReference type="EMBL" id="JAUIZM010000003">
    <property type="protein sequence ID" value="KAK1394899.1"/>
    <property type="molecule type" value="Genomic_DNA"/>
</dbReference>
<name>A0AAD8IZI4_9APIA</name>
<keyword evidence="2" id="KW-0648">Protein biosynthesis</keyword>
<dbReference type="InterPro" id="IPR010433">
    <property type="entry name" value="EIF-4B_pln"/>
</dbReference>
<feature type="region of interest" description="Disordered" evidence="1">
    <location>
        <begin position="112"/>
        <end position="391"/>
    </location>
</feature>
<feature type="compositionally biased region" description="Basic and acidic residues" evidence="1">
    <location>
        <begin position="218"/>
        <end position="258"/>
    </location>
</feature>
<feature type="compositionally biased region" description="Gly residues" evidence="1">
    <location>
        <begin position="340"/>
        <end position="349"/>
    </location>
</feature>
<feature type="compositionally biased region" description="Basic and acidic residues" evidence="1">
    <location>
        <begin position="197"/>
        <end position="206"/>
    </location>
</feature>
<dbReference type="AlphaFoldDB" id="A0AAD8IZI4"/>
<feature type="compositionally biased region" description="Basic and acidic residues" evidence="1">
    <location>
        <begin position="294"/>
        <end position="324"/>
    </location>
</feature>